<organism evidence="3 4">
    <name type="scientific">Arabis nemorensis</name>
    <dbReference type="NCBI Taxonomy" id="586526"/>
    <lineage>
        <taxon>Eukaryota</taxon>
        <taxon>Viridiplantae</taxon>
        <taxon>Streptophyta</taxon>
        <taxon>Embryophyta</taxon>
        <taxon>Tracheophyta</taxon>
        <taxon>Spermatophyta</taxon>
        <taxon>Magnoliopsida</taxon>
        <taxon>eudicotyledons</taxon>
        <taxon>Gunneridae</taxon>
        <taxon>Pentapetalae</taxon>
        <taxon>rosids</taxon>
        <taxon>malvids</taxon>
        <taxon>Brassicales</taxon>
        <taxon>Brassicaceae</taxon>
        <taxon>Arabideae</taxon>
        <taxon>Arabis</taxon>
    </lineage>
</organism>
<dbReference type="Gene3D" id="1.10.150.60">
    <property type="entry name" value="ARID DNA-binding domain"/>
    <property type="match status" value="1"/>
</dbReference>
<reference evidence="3" key="1">
    <citation type="submission" date="2019-07" db="EMBL/GenBank/DDBJ databases">
        <authorList>
            <person name="Dittberner H."/>
        </authorList>
    </citation>
    <scope>NUCLEOTIDE SEQUENCE [LARGE SCALE GENOMIC DNA]</scope>
</reference>
<name>A0A565C124_9BRAS</name>
<sequence>MDKIVQTYSSPLSSYEEVVANKDLFMSTLKKLHSEMGTKFWIPKVRFRDLDLHKLFVEVTSRGGIEKIVREEKWKDVFDAFNFPKSQRNPIFTQIVRRHYYSLLHNYEIIYFFKARDQFPPLIGFVYGKIRSAYLVTFTMGSLKLEGVLFESTEKRVTHDPEKQSYNVFPNTLTDKANPYKLFEAKSNPYKAILQNNEVGIDDVPLLQQRTPKKETEADASMYESEEEEGYSSSYSENDENYYSDCESEQRFPRDESDSCGESQ</sequence>
<dbReference type="Pfam" id="PF01388">
    <property type="entry name" value="ARID"/>
    <property type="match status" value="1"/>
</dbReference>
<comment type="caution">
    <text evidence="3">The sequence shown here is derived from an EMBL/GenBank/DDBJ whole genome shotgun (WGS) entry which is preliminary data.</text>
</comment>
<proteinExistence type="predicted"/>
<protein>
    <recommendedName>
        <fullName evidence="2">ARID domain-containing protein</fullName>
    </recommendedName>
</protein>
<dbReference type="PANTHER" id="PTHR46691">
    <property type="entry name" value="HIGH MOBILITY GROUP B PROTEIN 9"/>
    <property type="match status" value="1"/>
</dbReference>
<dbReference type="Proteomes" id="UP000489600">
    <property type="component" value="Unassembled WGS sequence"/>
</dbReference>
<dbReference type="InterPro" id="IPR001606">
    <property type="entry name" value="ARID_dom"/>
</dbReference>
<evidence type="ECO:0000259" key="2">
    <source>
        <dbReference type="PROSITE" id="PS51011"/>
    </source>
</evidence>
<dbReference type="SUPFAM" id="SSF46774">
    <property type="entry name" value="ARID-like"/>
    <property type="match status" value="1"/>
</dbReference>
<dbReference type="InterPro" id="IPR036431">
    <property type="entry name" value="ARID_dom_sf"/>
</dbReference>
<evidence type="ECO:0000313" key="4">
    <source>
        <dbReference type="Proteomes" id="UP000489600"/>
    </source>
</evidence>
<keyword evidence="4" id="KW-1185">Reference proteome</keyword>
<dbReference type="PROSITE" id="PS51011">
    <property type="entry name" value="ARID"/>
    <property type="match status" value="1"/>
</dbReference>
<evidence type="ECO:0000256" key="1">
    <source>
        <dbReference type="SAM" id="MobiDB-lite"/>
    </source>
</evidence>
<feature type="region of interest" description="Disordered" evidence="1">
    <location>
        <begin position="204"/>
        <end position="264"/>
    </location>
</feature>
<dbReference type="AlphaFoldDB" id="A0A565C124"/>
<dbReference type="EMBL" id="CABITT030000006">
    <property type="protein sequence ID" value="VVB07366.1"/>
    <property type="molecule type" value="Genomic_DNA"/>
</dbReference>
<dbReference type="PANTHER" id="PTHR46691:SF3">
    <property type="entry name" value="HIGH MOBILITY GROUP B PROTEIN 15"/>
    <property type="match status" value="1"/>
</dbReference>
<dbReference type="SMART" id="SM01014">
    <property type="entry name" value="ARID"/>
    <property type="match status" value="1"/>
</dbReference>
<dbReference type="GO" id="GO:0003677">
    <property type="term" value="F:DNA binding"/>
    <property type="evidence" value="ECO:0007669"/>
    <property type="project" value="InterPro"/>
</dbReference>
<gene>
    <name evidence="3" type="ORF">ANE_LOCUS17810</name>
</gene>
<dbReference type="SMART" id="SM00501">
    <property type="entry name" value="BRIGHT"/>
    <property type="match status" value="1"/>
</dbReference>
<feature type="domain" description="ARID" evidence="2">
    <location>
        <begin position="19"/>
        <end position="112"/>
    </location>
</feature>
<accession>A0A565C124</accession>
<evidence type="ECO:0000313" key="3">
    <source>
        <dbReference type="EMBL" id="VVB07366.1"/>
    </source>
</evidence>
<dbReference type="OrthoDB" id="338531at2759"/>
<feature type="compositionally biased region" description="Basic and acidic residues" evidence="1">
    <location>
        <begin position="248"/>
        <end position="257"/>
    </location>
</feature>